<keyword evidence="1" id="KW-0472">Membrane</keyword>
<proteinExistence type="inferred from homology"/>
<dbReference type="Gene3D" id="2.60.40.1930">
    <property type="match status" value="1"/>
</dbReference>
<dbReference type="InterPro" id="IPR039426">
    <property type="entry name" value="TonB-dep_rcpt-like"/>
</dbReference>
<name>A0A1H6YD26_9BACT</name>
<evidence type="ECO:0000313" key="3">
    <source>
        <dbReference type="EMBL" id="SEJ37784.1"/>
    </source>
</evidence>
<dbReference type="PROSITE" id="PS51257">
    <property type="entry name" value="PROKAR_LIPOPROTEIN"/>
    <property type="match status" value="1"/>
</dbReference>
<sequence>MHHRFFSAWITLVLLFGSCLLTYGQKTAVLTGNVTDAKEGTPMPFAHVYINGSTQGAITDEKGYYKLTGVPLGMVEIAASFVGYQSATQKIRFENASPQRADFRLSAIEHVLNAVTVRGNSKRSERYLRLFKKQLFGEPFGGQCVLVNPEVINLKEDKDNLGAVASEPLIIDNQALGYRLIYDLQHFNATLSRKVYSAGTARFEELTPENDRQADRYRRNRLTAYRGSTRHLLASLIDGTFEQAGFLVYQEDASKQIPVDRRIITLAAAISEYKRLVPIQVSKIIQPGRLPNERRLVSPMKLIVFYTKASSGFSPYPDARYAYTEIKLPSGQMHMTVDGVVTMPEGMEAEGSMGDDRLSTMLPANWRPEAVDSELLAAGSMATQGKLAPSDTCLGSISEAFKRRFKLLAPTLFLHIDKPFYATGDRLWMSAYLLDAINHQRPDGQTAVQVDLLTSTGKLVQHQWIRIVDGRGQGNFRLSDTLTTGTYRLRAYTDEDDGQLRPAFERSVAIHNLFRSGTTMPGDSVAQPLDVQILAEGGRWISGLPARLGIKILTPKGHGFSTEGRIVDDRQAEIVRFKTNLQGMTSVVIEPKAQRTYYADISYNNQLLHVPLPKPENEGLLLSADAISDTTRLALTIMNSRRAASDSVYILIQQRGQLVDERKVLLHNGVAKINLSMTGWLPGLAQVTLYDAKAKPQCERLFFVPEFISPVAVTLKFNKTRYQPREQVILSVNLNNNGSPASAALSASITDAGKVPEDTTSATLPAHLLLTGELRGQIENPNHYVMNHSIQTRRALDDLLLTQGWRRVSGTEETDSLGGVSLRGRIMNSENKPIAGAKIVVASTSPGQSFVKSAGADGNGYFRMAGMAIVDTINLVVQIAGSNGKKMSAKEAFLFQQVPGTGWEFGKMNAVPNWLVPQAQLEAARIRQEANTDLYRDKAARLLSEVTVLAQKNNERPADIKMRSLHNDADAVITFNDKSPNYSNLYEMIQGRFAGVTVVRTTPAPGGPPSPPGYQVSIRGMGSYKSGTQPLFLMDGVPIQDPDGTALMNFNTRDIERVEVLKNAGTAGIYGVRASNGVIAFYSKGARYMQEGRKQSEGMTPIQFIGYPRVQREFYVPRYETEVAGNADSGSVDDRDVLNWKPMMQTDNQGNSQLRFPLSDVVRMLRVVIQGVTADGRPVFGVRLVPVQ</sequence>
<dbReference type="OrthoDB" id="679547at2"/>
<dbReference type="Gene3D" id="2.170.130.10">
    <property type="entry name" value="TonB-dependent receptor, plug domain"/>
    <property type="match status" value="1"/>
</dbReference>
<organism evidence="3 4">
    <name type="scientific">Dyadobacter koreensis</name>
    <dbReference type="NCBI Taxonomy" id="408657"/>
    <lineage>
        <taxon>Bacteria</taxon>
        <taxon>Pseudomonadati</taxon>
        <taxon>Bacteroidota</taxon>
        <taxon>Cytophagia</taxon>
        <taxon>Cytophagales</taxon>
        <taxon>Spirosomataceae</taxon>
        <taxon>Dyadobacter</taxon>
    </lineage>
</organism>
<feature type="domain" description="TonB-dependent receptor plug" evidence="2">
    <location>
        <begin position="981"/>
        <end position="1078"/>
    </location>
</feature>
<dbReference type="Pfam" id="PF07715">
    <property type="entry name" value="Plug"/>
    <property type="match status" value="1"/>
</dbReference>
<reference evidence="3 4" key="1">
    <citation type="submission" date="2016-10" db="EMBL/GenBank/DDBJ databases">
        <authorList>
            <person name="de Groot N.N."/>
        </authorList>
    </citation>
    <scope>NUCLEOTIDE SEQUENCE [LARGE SCALE GENOMIC DNA]</scope>
    <source>
        <strain evidence="3 4">DSM 19938</strain>
    </source>
</reference>
<dbReference type="EMBL" id="FNXY01000007">
    <property type="protein sequence ID" value="SEJ37784.1"/>
    <property type="molecule type" value="Genomic_DNA"/>
</dbReference>
<keyword evidence="4" id="KW-1185">Reference proteome</keyword>
<dbReference type="SUPFAM" id="SSF49464">
    <property type="entry name" value="Carboxypeptidase regulatory domain-like"/>
    <property type="match status" value="1"/>
</dbReference>
<dbReference type="Proteomes" id="UP000199532">
    <property type="component" value="Unassembled WGS sequence"/>
</dbReference>
<accession>A0A1H6YD26</accession>
<comment type="similarity">
    <text evidence="1">Belongs to the TonB-dependent receptor family.</text>
</comment>
<keyword evidence="1" id="KW-0998">Cell outer membrane</keyword>
<keyword evidence="1" id="KW-0813">Transport</keyword>
<dbReference type="InterPro" id="IPR037066">
    <property type="entry name" value="Plug_dom_sf"/>
</dbReference>
<dbReference type="InterPro" id="IPR012910">
    <property type="entry name" value="Plug_dom"/>
</dbReference>
<dbReference type="Pfam" id="PF13715">
    <property type="entry name" value="CarbopepD_reg_2"/>
    <property type="match status" value="1"/>
</dbReference>
<keyword evidence="3" id="KW-0675">Receptor</keyword>
<dbReference type="PROSITE" id="PS52016">
    <property type="entry name" value="TONB_DEPENDENT_REC_3"/>
    <property type="match status" value="1"/>
</dbReference>
<dbReference type="RefSeq" id="WP_090338360.1">
    <property type="nucleotide sequence ID" value="NZ_FNXY01000007.1"/>
</dbReference>
<dbReference type="STRING" id="408657.SAMN04487995_4343"/>
<dbReference type="InterPro" id="IPR008969">
    <property type="entry name" value="CarboxyPept-like_regulatory"/>
</dbReference>
<evidence type="ECO:0000313" key="4">
    <source>
        <dbReference type="Proteomes" id="UP000199532"/>
    </source>
</evidence>
<dbReference type="SUPFAM" id="SSF56935">
    <property type="entry name" value="Porins"/>
    <property type="match status" value="1"/>
</dbReference>
<gene>
    <name evidence="3" type="ORF">SAMN04487995_4343</name>
</gene>
<evidence type="ECO:0000256" key="1">
    <source>
        <dbReference type="PROSITE-ProRule" id="PRU01360"/>
    </source>
</evidence>
<keyword evidence="1" id="KW-0812">Transmembrane</keyword>
<dbReference type="GO" id="GO:0009279">
    <property type="term" value="C:cell outer membrane"/>
    <property type="evidence" value="ECO:0007669"/>
    <property type="project" value="UniProtKB-SubCell"/>
</dbReference>
<dbReference type="AlphaFoldDB" id="A0A1H6YD26"/>
<evidence type="ECO:0000259" key="2">
    <source>
        <dbReference type="Pfam" id="PF07715"/>
    </source>
</evidence>
<keyword evidence="1" id="KW-1134">Transmembrane beta strand</keyword>
<protein>
    <submittedName>
        <fullName evidence="3">TonB-dependent Receptor Plug Domain</fullName>
    </submittedName>
</protein>
<comment type="subcellular location">
    <subcellularLocation>
        <location evidence="1">Cell outer membrane</location>
        <topology evidence="1">Multi-pass membrane protein</topology>
    </subcellularLocation>
</comment>
<dbReference type="Gene3D" id="2.60.40.1120">
    <property type="entry name" value="Carboxypeptidase-like, regulatory domain"/>
    <property type="match status" value="1"/>
</dbReference>